<dbReference type="PROSITE" id="PS00648">
    <property type="entry name" value="RIBONUCLEASE_P"/>
    <property type="match status" value="1"/>
</dbReference>
<keyword evidence="6 7" id="KW-0694">RNA-binding</keyword>
<evidence type="ECO:0000313" key="9">
    <source>
        <dbReference type="EMBL" id="XDT71488.1"/>
    </source>
</evidence>
<evidence type="ECO:0000256" key="1">
    <source>
        <dbReference type="ARBA" id="ARBA00002663"/>
    </source>
</evidence>
<keyword evidence="2 7" id="KW-0819">tRNA processing</keyword>
<reference evidence="9" key="1">
    <citation type="submission" date="2024-05" db="EMBL/GenBank/DDBJ databases">
        <title>Genome sequencing of novel strain.</title>
        <authorList>
            <person name="Ganbat D."/>
            <person name="Ganbat S."/>
            <person name="Lee S.-J."/>
        </authorList>
    </citation>
    <scope>NUCLEOTIDE SEQUENCE</scope>
    <source>
        <strain evidence="9">SMD15-11</strain>
    </source>
</reference>
<dbReference type="Gene3D" id="3.30.230.10">
    <property type="match status" value="1"/>
</dbReference>
<dbReference type="InterPro" id="IPR020568">
    <property type="entry name" value="Ribosomal_Su5_D2-typ_SF"/>
</dbReference>
<comment type="subunit">
    <text evidence="7">Consists of a catalytic RNA component (M1 or rnpB) and a protein subunit.</text>
</comment>
<accession>A0AB39UTU2</accession>
<dbReference type="PANTHER" id="PTHR33992">
    <property type="entry name" value="RIBONUCLEASE P PROTEIN COMPONENT"/>
    <property type="match status" value="1"/>
</dbReference>
<comment type="catalytic activity">
    <reaction evidence="7">
        <text>Endonucleolytic cleavage of RNA, removing 5'-extranucleotides from tRNA precursor.</text>
        <dbReference type="EC" id="3.1.26.5"/>
    </reaction>
</comment>
<dbReference type="Pfam" id="PF00825">
    <property type="entry name" value="Ribonuclease_P"/>
    <property type="match status" value="1"/>
</dbReference>
<dbReference type="HAMAP" id="MF_00227">
    <property type="entry name" value="RNase_P"/>
    <property type="match status" value="1"/>
</dbReference>
<protein>
    <recommendedName>
        <fullName evidence="7 8">Ribonuclease P protein component</fullName>
        <shortName evidence="7">RNase P protein</shortName>
        <shortName evidence="7">RNaseP protein</shortName>
        <ecNumber evidence="7 8">3.1.26.5</ecNumber>
    </recommendedName>
    <alternativeName>
        <fullName evidence="7">Protein C5</fullName>
    </alternativeName>
</protein>
<dbReference type="GO" id="GO:0001682">
    <property type="term" value="P:tRNA 5'-leader removal"/>
    <property type="evidence" value="ECO:0007669"/>
    <property type="project" value="UniProtKB-UniRule"/>
</dbReference>
<proteinExistence type="inferred from homology"/>
<dbReference type="GO" id="GO:0042781">
    <property type="term" value="F:3'-tRNA processing endoribonuclease activity"/>
    <property type="evidence" value="ECO:0007669"/>
    <property type="project" value="TreeGrafter"/>
</dbReference>
<evidence type="ECO:0000256" key="2">
    <source>
        <dbReference type="ARBA" id="ARBA00022694"/>
    </source>
</evidence>
<dbReference type="KEGG" id="tcd:AAIA72_11800"/>
<organism evidence="9">
    <name type="scientific">Thermohahella caldifontis</name>
    <dbReference type="NCBI Taxonomy" id="3142973"/>
    <lineage>
        <taxon>Bacteria</taxon>
        <taxon>Pseudomonadati</taxon>
        <taxon>Pseudomonadota</taxon>
        <taxon>Gammaproteobacteria</taxon>
        <taxon>Oceanospirillales</taxon>
        <taxon>Hahellaceae</taxon>
        <taxon>Thermohahella</taxon>
    </lineage>
</organism>
<dbReference type="PANTHER" id="PTHR33992:SF1">
    <property type="entry name" value="RIBONUCLEASE P PROTEIN COMPONENT"/>
    <property type="match status" value="1"/>
</dbReference>
<dbReference type="GO" id="GO:0004526">
    <property type="term" value="F:ribonuclease P activity"/>
    <property type="evidence" value="ECO:0007669"/>
    <property type="project" value="UniProtKB-UniRule"/>
</dbReference>
<dbReference type="InterPro" id="IPR020539">
    <property type="entry name" value="RNase_P_CS"/>
</dbReference>
<evidence type="ECO:0000256" key="5">
    <source>
        <dbReference type="ARBA" id="ARBA00022801"/>
    </source>
</evidence>
<dbReference type="EMBL" id="CP154858">
    <property type="protein sequence ID" value="XDT71488.1"/>
    <property type="molecule type" value="Genomic_DNA"/>
</dbReference>
<evidence type="ECO:0000256" key="6">
    <source>
        <dbReference type="ARBA" id="ARBA00022884"/>
    </source>
</evidence>
<dbReference type="EC" id="3.1.26.5" evidence="7 8"/>
<dbReference type="InterPro" id="IPR014721">
    <property type="entry name" value="Ribsml_uS5_D2-typ_fold_subgr"/>
</dbReference>
<dbReference type="GO" id="GO:0030677">
    <property type="term" value="C:ribonuclease P complex"/>
    <property type="evidence" value="ECO:0007669"/>
    <property type="project" value="TreeGrafter"/>
</dbReference>
<dbReference type="AlphaFoldDB" id="A0AB39UTU2"/>
<name>A0AB39UTU2_9GAMM</name>
<keyword evidence="4 7" id="KW-0255">Endonuclease</keyword>
<comment type="similarity">
    <text evidence="7">Belongs to the RnpA family.</text>
</comment>
<evidence type="ECO:0000256" key="3">
    <source>
        <dbReference type="ARBA" id="ARBA00022722"/>
    </source>
</evidence>
<dbReference type="GO" id="GO:0000049">
    <property type="term" value="F:tRNA binding"/>
    <property type="evidence" value="ECO:0007669"/>
    <property type="project" value="UniProtKB-UniRule"/>
</dbReference>
<keyword evidence="3 7" id="KW-0540">Nuclease</keyword>
<dbReference type="NCBIfam" id="TIGR00188">
    <property type="entry name" value="rnpA"/>
    <property type="match status" value="1"/>
</dbReference>
<dbReference type="InterPro" id="IPR000100">
    <property type="entry name" value="RNase_P"/>
</dbReference>
<evidence type="ECO:0000256" key="8">
    <source>
        <dbReference type="NCBIfam" id="TIGR00188"/>
    </source>
</evidence>
<evidence type="ECO:0000256" key="4">
    <source>
        <dbReference type="ARBA" id="ARBA00022759"/>
    </source>
</evidence>
<evidence type="ECO:0000256" key="7">
    <source>
        <dbReference type="HAMAP-Rule" id="MF_00227"/>
    </source>
</evidence>
<gene>
    <name evidence="7 9" type="primary">rnpA</name>
    <name evidence="9" type="ORF">AAIA72_11800</name>
</gene>
<keyword evidence="5 7" id="KW-0378">Hydrolase</keyword>
<dbReference type="RefSeq" id="WP_369600524.1">
    <property type="nucleotide sequence ID" value="NZ_CP154858.1"/>
</dbReference>
<dbReference type="SUPFAM" id="SSF54211">
    <property type="entry name" value="Ribosomal protein S5 domain 2-like"/>
    <property type="match status" value="1"/>
</dbReference>
<comment type="function">
    <text evidence="1 7">RNaseP catalyzes the removal of the 5'-leader sequence from pre-tRNA to produce the mature 5'-terminus. It can also cleave other RNA substrates such as 4.5S RNA. The protein component plays an auxiliary but essential role in vivo by binding to the 5'-leader sequence and broadening the substrate specificity of the ribozyme.</text>
</comment>
<sequence>MEHYDFPRQVRLLRPGDYRFVFDDPVVKVPLPELLLLARPNELGHPRIGIVISKKNARQAVQRNRFKRHVREYFRLNRHELPGLDIVCLARREIVNLDNASLRVRLEKAFRKLKERHERFRAG</sequence>